<feature type="region of interest" description="Disordered" evidence="1">
    <location>
        <begin position="92"/>
        <end position="122"/>
    </location>
</feature>
<name>J3LQM9_ORYBR</name>
<proteinExistence type="predicted"/>
<keyword evidence="3" id="KW-1185">Reference proteome</keyword>
<reference evidence="2" key="1">
    <citation type="journal article" date="2013" name="Nat. Commun.">
        <title>Whole-genome sequencing of Oryza brachyantha reveals mechanisms underlying Oryza genome evolution.</title>
        <authorList>
            <person name="Chen J."/>
            <person name="Huang Q."/>
            <person name="Gao D."/>
            <person name="Wang J."/>
            <person name="Lang Y."/>
            <person name="Liu T."/>
            <person name="Li B."/>
            <person name="Bai Z."/>
            <person name="Luis Goicoechea J."/>
            <person name="Liang C."/>
            <person name="Chen C."/>
            <person name="Zhang W."/>
            <person name="Sun S."/>
            <person name="Liao Y."/>
            <person name="Zhang X."/>
            <person name="Yang L."/>
            <person name="Song C."/>
            <person name="Wang M."/>
            <person name="Shi J."/>
            <person name="Liu G."/>
            <person name="Liu J."/>
            <person name="Zhou H."/>
            <person name="Zhou W."/>
            <person name="Yu Q."/>
            <person name="An N."/>
            <person name="Chen Y."/>
            <person name="Cai Q."/>
            <person name="Wang B."/>
            <person name="Liu B."/>
            <person name="Min J."/>
            <person name="Huang Y."/>
            <person name="Wu H."/>
            <person name="Li Z."/>
            <person name="Zhang Y."/>
            <person name="Yin Y."/>
            <person name="Song W."/>
            <person name="Jiang J."/>
            <person name="Jackson S.A."/>
            <person name="Wing R.A."/>
            <person name="Wang J."/>
            <person name="Chen M."/>
        </authorList>
    </citation>
    <scope>NUCLEOTIDE SEQUENCE [LARGE SCALE GENOMIC DNA]</scope>
    <source>
        <strain evidence="2">cv. IRGC 101232</strain>
    </source>
</reference>
<dbReference type="AlphaFoldDB" id="J3LQM9"/>
<organism evidence="2">
    <name type="scientific">Oryza brachyantha</name>
    <name type="common">malo sina</name>
    <dbReference type="NCBI Taxonomy" id="4533"/>
    <lineage>
        <taxon>Eukaryota</taxon>
        <taxon>Viridiplantae</taxon>
        <taxon>Streptophyta</taxon>
        <taxon>Embryophyta</taxon>
        <taxon>Tracheophyta</taxon>
        <taxon>Spermatophyta</taxon>
        <taxon>Magnoliopsida</taxon>
        <taxon>Liliopsida</taxon>
        <taxon>Poales</taxon>
        <taxon>Poaceae</taxon>
        <taxon>BOP clade</taxon>
        <taxon>Oryzoideae</taxon>
        <taxon>Oryzeae</taxon>
        <taxon>Oryzinae</taxon>
        <taxon>Oryza</taxon>
    </lineage>
</organism>
<accession>J3LQM9</accession>
<sequence length="254" mass="26781">MESITEQLADGKTILLGQYLHEESIRAIGLQPVQLPLTVLQGVRADRDPEMLPLQYLPPARAASRWNILHRPSQLWPWCAISSGIHQEILRPTEPPEETKEEQKGHVGSQEEKGQNYCSSPADLASSAELDAAIDAAAKKDSDTEVMQKSPTAPLANMAPAQSQVADPILAAEVTTASANSDSTSTTVGAGTKHKPCAAPMDTDVPPSPGDLAPEPVNAFEEVTTSATTTSATISADPSSPTQPADASPTTLVM</sequence>
<dbReference type="HOGENOM" id="CLU_1095707_0_0_1"/>
<feature type="compositionally biased region" description="Low complexity" evidence="1">
    <location>
        <begin position="224"/>
        <end position="242"/>
    </location>
</feature>
<feature type="region of interest" description="Disordered" evidence="1">
    <location>
        <begin position="176"/>
        <end position="254"/>
    </location>
</feature>
<reference evidence="2" key="2">
    <citation type="submission" date="2013-04" db="UniProtKB">
        <authorList>
            <consortium name="EnsemblPlants"/>
        </authorList>
    </citation>
    <scope>IDENTIFICATION</scope>
</reference>
<protein>
    <submittedName>
        <fullName evidence="2">Uncharacterized protein</fullName>
    </submittedName>
</protein>
<feature type="compositionally biased region" description="Low complexity" evidence="1">
    <location>
        <begin position="176"/>
        <end position="187"/>
    </location>
</feature>
<dbReference type="Gramene" id="OB03G33550.1">
    <property type="protein sequence ID" value="OB03G33550.1"/>
    <property type="gene ID" value="OB03G33550"/>
</dbReference>
<feature type="compositionally biased region" description="Basic and acidic residues" evidence="1">
    <location>
        <begin position="97"/>
        <end position="114"/>
    </location>
</feature>
<dbReference type="EnsemblPlants" id="OB03G33550.1">
    <property type="protein sequence ID" value="OB03G33550.1"/>
    <property type="gene ID" value="OB03G33550"/>
</dbReference>
<evidence type="ECO:0000313" key="3">
    <source>
        <dbReference type="Proteomes" id="UP000006038"/>
    </source>
</evidence>
<evidence type="ECO:0000313" key="2">
    <source>
        <dbReference type="EnsemblPlants" id="OB03G33550.1"/>
    </source>
</evidence>
<dbReference type="Proteomes" id="UP000006038">
    <property type="component" value="Chromosome 3"/>
</dbReference>
<evidence type="ECO:0000256" key="1">
    <source>
        <dbReference type="SAM" id="MobiDB-lite"/>
    </source>
</evidence>
<feature type="region of interest" description="Disordered" evidence="1">
    <location>
        <begin position="139"/>
        <end position="161"/>
    </location>
</feature>
<feature type="compositionally biased region" description="Polar residues" evidence="1">
    <location>
        <begin position="243"/>
        <end position="254"/>
    </location>
</feature>